<keyword evidence="12" id="KW-1185">Reference proteome</keyword>
<accession>A0A1K2H3J3</accession>
<dbReference type="EC" id="2.7.1.176" evidence="2"/>
<evidence type="ECO:0000313" key="12">
    <source>
        <dbReference type="Proteomes" id="UP000218979"/>
    </source>
</evidence>
<evidence type="ECO:0000259" key="8">
    <source>
        <dbReference type="Pfam" id="PF06414"/>
    </source>
</evidence>
<dbReference type="Proteomes" id="UP000185655">
    <property type="component" value="Unassembled WGS sequence"/>
</dbReference>
<dbReference type="Proteomes" id="UP000218979">
    <property type="component" value="Unassembled WGS sequence"/>
</dbReference>
<protein>
    <recommendedName>
        <fullName evidence="6">UDP-N-acetylglucosamine kinase</fullName>
        <ecNumber evidence="2">2.7.1.176</ecNumber>
    </recommendedName>
    <alternativeName>
        <fullName evidence="6">UDP-N-acetylglucosamine kinase</fullName>
    </alternativeName>
</protein>
<evidence type="ECO:0000313" key="10">
    <source>
        <dbReference type="EMBL" id="SFZ70262.1"/>
    </source>
</evidence>
<evidence type="ECO:0000256" key="5">
    <source>
        <dbReference type="ARBA" id="ARBA00022840"/>
    </source>
</evidence>
<reference evidence="9 12" key="1">
    <citation type="submission" date="2014-12" db="EMBL/GenBank/DDBJ databases">
        <title>Draft genome sequences of 10 type strains of Lactococcus.</title>
        <authorList>
            <person name="Sun Z."/>
            <person name="Zhong Z."/>
            <person name="Liu W."/>
            <person name="Zhang W."/>
            <person name="Zhang H."/>
        </authorList>
    </citation>
    <scope>NUCLEOTIDE SEQUENCE [LARGE SCALE GENOMIC DNA]</scope>
    <source>
        <strain evidence="9 12">DSM 22330</strain>
    </source>
</reference>
<evidence type="ECO:0000256" key="1">
    <source>
        <dbReference type="ARBA" id="ARBA00009104"/>
    </source>
</evidence>
<dbReference type="RefSeq" id="WP_031365669.1">
    <property type="nucleotide sequence ID" value="NZ_FPKS01000001.1"/>
</dbReference>
<evidence type="ECO:0000256" key="6">
    <source>
        <dbReference type="ARBA" id="ARBA00032897"/>
    </source>
</evidence>
<dbReference type="AlphaFoldDB" id="A0A1K2H3J3"/>
<evidence type="ECO:0000313" key="11">
    <source>
        <dbReference type="Proteomes" id="UP000185655"/>
    </source>
</evidence>
<evidence type="ECO:0000256" key="3">
    <source>
        <dbReference type="ARBA" id="ARBA00022649"/>
    </source>
</evidence>
<dbReference type="Gene3D" id="3.40.50.300">
    <property type="entry name" value="P-loop containing nucleotide triphosphate hydrolases"/>
    <property type="match status" value="1"/>
</dbReference>
<evidence type="ECO:0000256" key="7">
    <source>
        <dbReference type="ARBA" id="ARBA00048178"/>
    </source>
</evidence>
<dbReference type="PANTHER" id="PTHR39206:SF1">
    <property type="entry name" value="SLL8004 PROTEIN"/>
    <property type="match status" value="1"/>
</dbReference>
<keyword evidence="4" id="KW-0547">Nucleotide-binding</keyword>
<dbReference type="OrthoDB" id="6421666at2"/>
<dbReference type="SUPFAM" id="SSF52540">
    <property type="entry name" value="P-loop containing nucleoside triphosphate hydrolases"/>
    <property type="match status" value="1"/>
</dbReference>
<name>A0A1K2H3J3_9LACT</name>
<comment type="similarity">
    <text evidence="1">Belongs to the zeta toxin family.</text>
</comment>
<dbReference type="InterPro" id="IPR027417">
    <property type="entry name" value="P-loop_NTPase"/>
</dbReference>
<dbReference type="InterPro" id="IPR010488">
    <property type="entry name" value="Zeta_toxin_domain"/>
</dbReference>
<evidence type="ECO:0000256" key="4">
    <source>
        <dbReference type="ARBA" id="ARBA00022741"/>
    </source>
</evidence>
<proteinExistence type="inferred from homology"/>
<dbReference type="Pfam" id="PF06414">
    <property type="entry name" value="Zeta_toxin"/>
    <property type="match status" value="1"/>
</dbReference>
<organism evidence="10 11">
    <name type="scientific">Pseudolactococcus chungangensis CAU 28 = DSM 22330</name>
    <dbReference type="NCBI Taxonomy" id="1122154"/>
    <lineage>
        <taxon>Bacteria</taxon>
        <taxon>Bacillati</taxon>
        <taxon>Bacillota</taxon>
        <taxon>Bacilli</taxon>
        <taxon>Lactobacillales</taxon>
        <taxon>Streptococcaceae</taxon>
        <taxon>Pseudolactococcus</taxon>
    </lineage>
</organism>
<keyword evidence="3" id="KW-1277">Toxin-antitoxin system</keyword>
<reference evidence="10 11" key="2">
    <citation type="submission" date="2016-11" db="EMBL/GenBank/DDBJ databases">
        <authorList>
            <person name="Jaros S."/>
            <person name="Januszkiewicz K."/>
            <person name="Wedrychowicz H."/>
        </authorList>
    </citation>
    <scope>NUCLEOTIDE SEQUENCE [LARGE SCALE GENOMIC DNA]</scope>
    <source>
        <strain evidence="10 11">DSM 22330</strain>
    </source>
</reference>
<dbReference type="STRING" id="1122154.SAMN02746068_00144"/>
<dbReference type="GO" id="GO:0005524">
    <property type="term" value="F:ATP binding"/>
    <property type="evidence" value="ECO:0007669"/>
    <property type="project" value="UniProtKB-KW"/>
</dbReference>
<dbReference type="GO" id="GO:0016301">
    <property type="term" value="F:kinase activity"/>
    <property type="evidence" value="ECO:0007669"/>
    <property type="project" value="InterPro"/>
</dbReference>
<gene>
    <name evidence="9" type="ORF">RR45_GL001288</name>
    <name evidence="10" type="ORF">SAMN02746068_00144</name>
</gene>
<comment type="catalytic activity">
    <reaction evidence="7">
        <text>UDP-N-acetyl-alpha-D-glucosamine + ATP = UDP-N-acetyl-alpha-D-glucosamine 3'-phosphate + ADP + H(+)</text>
        <dbReference type="Rhea" id="RHEA:32671"/>
        <dbReference type="ChEBI" id="CHEBI:15378"/>
        <dbReference type="ChEBI" id="CHEBI:30616"/>
        <dbReference type="ChEBI" id="CHEBI:57705"/>
        <dbReference type="ChEBI" id="CHEBI:64353"/>
        <dbReference type="ChEBI" id="CHEBI:456216"/>
        <dbReference type="EC" id="2.7.1.176"/>
    </reaction>
</comment>
<dbReference type="EMBL" id="JXJT01000003">
    <property type="protein sequence ID" value="PCS04354.1"/>
    <property type="molecule type" value="Genomic_DNA"/>
</dbReference>
<dbReference type="PANTHER" id="PTHR39206">
    <property type="entry name" value="SLL8004 PROTEIN"/>
    <property type="match status" value="1"/>
</dbReference>
<dbReference type="EMBL" id="FPKS01000001">
    <property type="protein sequence ID" value="SFZ70262.1"/>
    <property type="molecule type" value="Genomic_DNA"/>
</dbReference>
<keyword evidence="5" id="KW-0067">ATP-binding</keyword>
<feature type="domain" description="Zeta toxin" evidence="8">
    <location>
        <begin position="25"/>
        <end position="184"/>
    </location>
</feature>
<sequence>MDSRAYAKEHQDDFYAQVISGKHIGQTKDAIFMAGSPGAGKTEVATELLSFYQNMVVIDADLFREGFPAYNAANSSEIQSGASWLVGEIFNRVSDAGYSLLLDGTFALASASKNIDRVLKRSYNVSIYYVYQDPVIAWEFVKQREKVEGRNVPKERFINAYFMARHNLIKVKEKFGERVEINILFKDYQNKISETHADTENIQMILPELYTKDFLEENLHD</sequence>
<evidence type="ECO:0000313" key="9">
    <source>
        <dbReference type="EMBL" id="PCS04354.1"/>
    </source>
</evidence>
<evidence type="ECO:0000256" key="2">
    <source>
        <dbReference type="ARBA" id="ARBA00011963"/>
    </source>
</evidence>